<feature type="transmembrane region" description="Helical" evidence="1">
    <location>
        <begin position="222"/>
        <end position="244"/>
    </location>
</feature>
<keyword evidence="3" id="KW-1185">Reference proteome</keyword>
<accession>A0AAV7KJV0</accession>
<keyword evidence="1" id="KW-0812">Transmembrane</keyword>
<evidence type="ECO:0008006" key="4">
    <source>
        <dbReference type="Google" id="ProtNLM"/>
    </source>
</evidence>
<feature type="transmembrane region" description="Helical" evidence="1">
    <location>
        <begin position="171"/>
        <end position="192"/>
    </location>
</feature>
<feature type="transmembrane region" description="Helical" evidence="1">
    <location>
        <begin position="60"/>
        <end position="83"/>
    </location>
</feature>
<keyword evidence="1" id="KW-0472">Membrane</keyword>
<feature type="transmembrane region" description="Helical" evidence="1">
    <location>
        <begin position="283"/>
        <end position="305"/>
    </location>
</feature>
<protein>
    <recommendedName>
        <fullName evidence="4">G-protein coupled receptors family 1 profile domain-containing protein</fullName>
    </recommendedName>
</protein>
<evidence type="ECO:0000313" key="3">
    <source>
        <dbReference type="Proteomes" id="UP001165289"/>
    </source>
</evidence>
<sequence length="328" mass="37972">MLNYTLKEITGYTRLIPILFTFLLIIPSTIWTTILIIKLFRACSHHNRDWLSRNIRQNKISYNLAKLSLLLITLIFGTLAALFNSGQQYIHVNDHDNCSIDPENAFIETEHLCDGLSHLCLLLMFSFANATTIFFHRIYSGLRDFRLVKVLIILNLFKIVIFLIVSLSACTFIWVEILVIILIIIEYFWLILNERKLYRIIKAKLKQSSTIRDQIKWEEKRIFNLKLFATLLFGLFFLLVSLPLNLAELFIDYFTDACACQPLFQKSNSTEQIAIILDITINILYTPLVIMTVVHLGLTIVGLLGNMVTYCREVRGNTELSQALIQEE</sequence>
<organism evidence="2 3">
    <name type="scientific">Oopsacas minuta</name>
    <dbReference type="NCBI Taxonomy" id="111878"/>
    <lineage>
        <taxon>Eukaryota</taxon>
        <taxon>Metazoa</taxon>
        <taxon>Porifera</taxon>
        <taxon>Hexactinellida</taxon>
        <taxon>Hexasterophora</taxon>
        <taxon>Lyssacinosida</taxon>
        <taxon>Leucopsacidae</taxon>
        <taxon>Oopsacas</taxon>
    </lineage>
</organism>
<reference evidence="2 3" key="1">
    <citation type="journal article" date="2023" name="BMC Biol.">
        <title>The compact genome of the sponge Oopsacas minuta (Hexactinellida) is lacking key metazoan core genes.</title>
        <authorList>
            <person name="Santini S."/>
            <person name="Schenkelaars Q."/>
            <person name="Jourda C."/>
            <person name="Duchesne M."/>
            <person name="Belahbib H."/>
            <person name="Rocher C."/>
            <person name="Selva M."/>
            <person name="Riesgo A."/>
            <person name="Vervoort M."/>
            <person name="Leys S.P."/>
            <person name="Kodjabachian L."/>
            <person name="Le Bivic A."/>
            <person name="Borchiellini C."/>
            <person name="Claverie J.M."/>
            <person name="Renard E."/>
        </authorList>
    </citation>
    <scope>NUCLEOTIDE SEQUENCE [LARGE SCALE GENOMIC DNA]</scope>
    <source>
        <strain evidence="2">SPO-2</strain>
    </source>
</reference>
<feature type="transmembrane region" description="Helical" evidence="1">
    <location>
        <begin position="15"/>
        <end position="40"/>
    </location>
</feature>
<feature type="transmembrane region" description="Helical" evidence="1">
    <location>
        <begin position="116"/>
        <end position="135"/>
    </location>
</feature>
<feature type="transmembrane region" description="Helical" evidence="1">
    <location>
        <begin position="147"/>
        <end position="165"/>
    </location>
</feature>
<dbReference type="AlphaFoldDB" id="A0AAV7KJV0"/>
<keyword evidence="1" id="KW-1133">Transmembrane helix</keyword>
<dbReference type="Proteomes" id="UP001165289">
    <property type="component" value="Unassembled WGS sequence"/>
</dbReference>
<evidence type="ECO:0000313" key="2">
    <source>
        <dbReference type="EMBL" id="KAI6661563.1"/>
    </source>
</evidence>
<proteinExistence type="predicted"/>
<name>A0AAV7KJV0_9METZ</name>
<dbReference type="EMBL" id="JAKMXF010000011">
    <property type="protein sequence ID" value="KAI6661563.1"/>
    <property type="molecule type" value="Genomic_DNA"/>
</dbReference>
<gene>
    <name evidence="2" type="ORF">LOD99_13436</name>
</gene>
<comment type="caution">
    <text evidence="2">The sequence shown here is derived from an EMBL/GenBank/DDBJ whole genome shotgun (WGS) entry which is preliminary data.</text>
</comment>
<evidence type="ECO:0000256" key="1">
    <source>
        <dbReference type="SAM" id="Phobius"/>
    </source>
</evidence>